<evidence type="ECO:0000256" key="6">
    <source>
        <dbReference type="ARBA" id="ARBA00022840"/>
    </source>
</evidence>
<gene>
    <name evidence="15" type="ORF">BpHYR1_043998</name>
</gene>
<dbReference type="InterPro" id="IPR007695">
    <property type="entry name" value="DNA_mismatch_repair_MutS-lik_N"/>
</dbReference>
<dbReference type="PANTHER" id="PTHR11361:SF35">
    <property type="entry name" value="DNA MISMATCH REPAIR PROTEIN MSH2"/>
    <property type="match status" value="1"/>
</dbReference>
<dbReference type="STRING" id="10195.A0A3M7P2Z6"/>
<dbReference type="EMBL" id="REGN01013821">
    <property type="protein sequence ID" value="RMZ93428.1"/>
    <property type="molecule type" value="Genomic_DNA"/>
</dbReference>
<feature type="domain" description="DNA mismatch repair proteins mutS family" evidence="14">
    <location>
        <begin position="738"/>
        <end position="754"/>
    </location>
</feature>
<dbReference type="GO" id="GO:0005524">
    <property type="term" value="F:ATP binding"/>
    <property type="evidence" value="ECO:0007669"/>
    <property type="project" value="UniProtKB-KW"/>
</dbReference>
<dbReference type="InterPro" id="IPR036678">
    <property type="entry name" value="MutS_con_dom_sf"/>
</dbReference>
<dbReference type="Proteomes" id="UP000276133">
    <property type="component" value="Unassembled WGS sequence"/>
</dbReference>
<dbReference type="PIRSF" id="PIRSF005813">
    <property type="entry name" value="MSH2"/>
    <property type="match status" value="1"/>
</dbReference>
<keyword evidence="16" id="KW-1185">Reference proteome</keyword>
<dbReference type="NCBIfam" id="NF003810">
    <property type="entry name" value="PRK05399.1"/>
    <property type="match status" value="1"/>
</dbReference>
<feature type="coiled-coil region" evidence="13">
    <location>
        <begin position="469"/>
        <end position="496"/>
    </location>
</feature>
<evidence type="ECO:0000256" key="9">
    <source>
        <dbReference type="ARBA" id="ARBA00023242"/>
    </source>
</evidence>
<dbReference type="InterPro" id="IPR000432">
    <property type="entry name" value="DNA_mismatch_repair_MutS_C"/>
</dbReference>
<dbReference type="InterPro" id="IPR032642">
    <property type="entry name" value="Msh2_ATP-bd"/>
</dbReference>
<dbReference type="CDD" id="cd03285">
    <property type="entry name" value="ABC_MSH2_euk"/>
    <property type="match status" value="1"/>
</dbReference>
<dbReference type="PANTHER" id="PTHR11361">
    <property type="entry name" value="DNA MISMATCH REPAIR PROTEIN MUTS FAMILY MEMBER"/>
    <property type="match status" value="1"/>
</dbReference>
<dbReference type="Pfam" id="PF05190">
    <property type="entry name" value="MutS_IV"/>
    <property type="match status" value="1"/>
</dbReference>
<dbReference type="SUPFAM" id="SSF53150">
    <property type="entry name" value="DNA repair protein MutS, domain II"/>
    <property type="match status" value="1"/>
</dbReference>
<evidence type="ECO:0000256" key="1">
    <source>
        <dbReference type="ARBA" id="ARBA00004123"/>
    </source>
</evidence>
<evidence type="ECO:0000256" key="7">
    <source>
        <dbReference type="ARBA" id="ARBA00023125"/>
    </source>
</evidence>
<dbReference type="SMART" id="SM00534">
    <property type="entry name" value="MUTSac"/>
    <property type="match status" value="1"/>
</dbReference>
<dbReference type="PROSITE" id="PS00486">
    <property type="entry name" value="DNA_MISMATCH_REPAIR_2"/>
    <property type="match status" value="1"/>
</dbReference>
<feature type="non-terminal residue" evidence="15">
    <location>
        <position position="896"/>
    </location>
</feature>
<dbReference type="FunFam" id="3.30.420.110:FF:000002">
    <property type="entry name" value="DNA mismatch repair protein"/>
    <property type="match status" value="1"/>
</dbReference>
<dbReference type="Gene3D" id="3.40.50.300">
    <property type="entry name" value="P-loop containing nucleotide triphosphate hydrolases"/>
    <property type="match status" value="1"/>
</dbReference>
<dbReference type="Pfam" id="PF05188">
    <property type="entry name" value="MutS_II"/>
    <property type="match status" value="1"/>
</dbReference>
<dbReference type="GO" id="GO:0006312">
    <property type="term" value="P:mitotic recombination"/>
    <property type="evidence" value="ECO:0007669"/>
    <property type="project" value="TreeGrafter"/>
</dbReference>
<dbReference type="GO" id="GO:0032301">
    <property type="term" value="C:MutSalpha complex"/>
    <property type="evidence" value="ECO:0007669"/>
    <property type="project" value="TreeGrafter"/>
</dbReference>
<keyword evidence="7 12" id="KW-0238">DNA-binding</keyword>
<dbReference type="AlphaFoldDB" id="A0A3M7P2Z6"/>
<dbReference type="GO" id="GO:0006298">
    <property type="term" value="P:mismatch repair"/>
    <property type="evidence" value="ECO:0007669"/>
    <property type="project" value="InterPro"/>
</dbReference>
<comment type="caution">
    <text evidence="15">The sequence shown here is derived from an EMBL/GenBank/DDBJ whole genome shotgun (WGS) entry which is preliminary data.</text>
</comment>
<reference evidence="15 16" key="1">
    <citation type="journal article" date="2018" name="Sci. Rep.">
        <title>Genomic signatures of local adaptation to the degree of environmental predictability in rotifers.</title>
        <authorList>
            <person name="Franch-Gras L."/>
            <person name="Hahn C."/>
            <person name="Garcia-Roger E.M."/>
            <person name="Carmona M.J."/>
            <person name="Serra M."/>
            <person name="Gomez A."/>
        </authorList>
    </citation>
    <scope>NUCLEOTIDE SEQUENCE [LARGE SCALE GENOMIC DNA]</scope>
    <source>
        <strain evidence="15">HYR1</strain>
    </source>
</reference>
<comment type="subcellular location">
    <subcellularLocation>
        <location evidence="1">Nucleus</location>
    </subcellularLocation>
</comment>
<dbReference type="InterPro" id="IPR027417">
    <property type="entry name" value="P-loop_NTPase"/>
</dbReference>
<sequence>MSNILKQHSTEPVQDKDFLHAYFKLPEKSLATIRFFDRGEYFSLHGPDAVFAAKEFFKTNNVIKIWKSKTCELETCYVKNNSFELFLKELLLVKQYRVEIWKKNNKTGDWTLINHGSPGNLSQFEDILYSNEESQASSAINDPGLIAIQISTEDNINKLSCGFVDKTSRIFLVCTIAYKDNFTDLESLLIHLGPKECLIPSSGGNRDLYEKLAKVLGRNSILVTDRKKNEFNTDNECSELNNLVKTANDQNVANLVELKDKQTIGCLNSLIRYLDLLNDSNSDQIFKIKAYNLNNYLKLDSGAFRSLNLLPNRTDQTANKTHSLYGVLNKCCTIQGQRLLTQWIKQPLIDIHKIEERQNLVEILINDSELRQNLVENYLKKMPDFQRIEWKFIKNKANLQDCYKIYCAVNNLPNLFECLLNHEGPKAHLIKEMFVNPLNSIIMDFKNFQQMIESTLDMDEIKNHLFLVKSSYKPELEELREKLNNIEEKIESLANKAARDLGLGTVKLESNAQTGYYFRVSRKDDKAVSSSKSYNVIETRKDGIKFQSDKLQELNEKFIEIKDQYELEQKSVVDELIKISSGYLDPLQTLNNLVSELDIYVSFSLVAMSSQADYARPKLHPIGTGILRLKDSRHPCLELQEGINFIPNDCEFVKDEKNFCIITGPNMGGKSTYIRQIGVLVLMAQIGSFVPASSAEISIFDCILARIGANDCQNKGISTFMAEMLETSFILKTATSNSLVIIDELGRGTSTYDGFGLAWAISDYLVKKVKCFTLFATHFHELTALSEEIKTVFNSHVSAMTSDESLTLLYKVKPGVCDQSFGIHVARLANFPEHVIEYAREKAKYLEDYCPILANEEEKAEEHSKKYKYKQETDEIINNLFKKIESIDLNSLSDQE</sequence>
<keyword evidence="9" id="KW-0539">Nucleus</keyword>
<evidence type="ECO:0000259" key="14">
    <source>
        <dbReference type="PROSITE" id="PS00486"/>
    </source>
</evidence>
<name>A0A3M7P2Z6_BRAPC</name>
<evidence type="ECO:0000256" key="11">
    <source>
        <dbReference type="ARBA" id="ARBA00073545"/>
    </source>
</evidence>
<dbReference type="SUPFAM" id="SSF52540">
    <property type="entry name" value="P-loop containing nucleoside triphosphate hydrolases"/>
    <property type="match status" value="1"/>
</dbReference>
<dbReference type="GO" id="GO:0030983">
    <property type="term" value="F:mismatched DNA binding"/>
    <property type="evidence" value="ECO:0007669"/>
    <property type="project" value="InterPro"/>
</dbReference>
<dbReference type="InterPro" id="IPR007696">
    <property type="entry name" value="DNA_mismatch_repair_MutS_core"/>
</dbReference>
<keyword evidence="4 12" id="KW-0547">Nucleotide-binding</keyword>
<dbReference type="Gene3D" id="1.10.1420.10">
    <property type="match status" value="2"/>
</dbReference>
<comment type="function">
    <text evidence="12">Component of the post-replicative DNA mismatch repair system (MMR).</text>
</comment>
<keyword evidence="13" id="KW-0175">Coiled coil</keyword>
<proteinExistence type="inferred from homology"/>
<dbReference type="InterPro" id="IPR036187">
    <property type="entry name" value="DNA_mismatch_repair_MutS_sf"/>
</dbReference>
<dbReference type="InterPro" id="IPR007860">
    <property type="entry name" value="DNA_mmatch_repair_MutS_con_dom"/>
</dbReference>
<comment type="similarity">
    <text evidence="2 12">Belongs to the DNA mismatch repair MutS family.</text>
</comment>
<dbReference type="Pfam" id="PF05192">
    <property type="entry name" value="MutS_III"/>
    <property type="match status" value="1"/>
</dbReference>
<dbReference type="Pfam" id="PF01624">
    <property type="entry name" value="MutS_I"/>
    <property type="match status" value="1"/>
</dbReference>
<evidence type="ECO:0000256" key="3">
    <source>
        <dbReference type="ARBA" id="ARBA00019549"/>
    </source>
</evidence>
<keyword evidence="5 12" id="KW-0227">DNA damage</keyword>
<dbReference type="OrthoDB" id="295033at2759"/>
<keyword evidence="8 12" id="KW-0234">DNA repair</keyword>
<feature type="coiled-coil region" evidence="13">
    <location>
        <begin position="544"/>
        <end position="571"/>
    </location>
</feature>
<dbReference type="FunFam" id="1.10.1420.10:FF:000003">
    <property type="entry name" value="DNA mismatch repair protein"/>
    <property type="match status" value="1"/>
</dbReference>
<dbReference type="SUPFAM" id="SSF48334">
    <property type="entry name" value="DNA repair protein MutS, domain III"/>
    <property type="match status" value="1"/>
</dbReference>
<dbReference type="Gene3D" id="3.30.420.110">
    <property type="entry name" value="MutS, connector domain"/>
    <property type="match status" value="1"/>
</dbReference>
<evidence type="ECO:0000256" key="13">
    <source>
        <dbReference type="SAM" id="Coils"/>
    </source>
</evidence>
<dbReference type="InterPro" id="IPR045076">
    <property type="entry name" value="MutS"/>
</dbReference>
<accession>A0A3M7P2Z6</accession>
<dbReference type="SMART" id="SM00533">
    <property type="entry name" value="MUTSd"/>
    <property type="match status" value="1"/>
</dbReference>
<dbReference type="FunFam" id="3.40.50.300:FF:000523">
    <property type="entry name" value="DNA mismatch repair protein"/>
    <property type="match status" value="1"/>
</dbReference>
<evidence type="ECO:0000256" key="4">
    <source>
        <dbReference type="ARBA" id="ARBA00022741"/>
    </source>
</evidence>
<dbReference type="GO" id="GO:0140664">
    <property type="term" value="F:ATP-dependent DNA damage sensor activity"/>
    <property type="evidence" value="ECO:0007669"/>
    <property type="project" value="InterPro"/>
</dbReference>
<evidence type="ECO:0000256" key="12">
    <source>
        <dbReference type="RuleBase" id="RU003756"/>
    </source>
</evidence>
<keyword evidence="6" id="KW-0067">ATP-binding</keyword>
<evidence type="ECO:0000256" key="8">
    <source>
        <dbReference type="ARBA" id="ARBA00023204"/>
    </source>
</evidence>
<dbReference type="InterPro" id="IPR007861">
    <property type="entry name" value="DNA_mismatch_repair_MutS_clamp"/>
</dbReference>
<dbReference type="Gene3D" id="3.40.1170.10">
    <property type="entry name" value="DNA repair protein MutS, domain I"/>
    <property type="match status" value="1"/>
</dbReference>
<protein>
    <recommendedName>
        <fullName evidence="11">DNA mismatch repair protein MSH2</fullName>
    </recommendedName>
    <alternativeName>
        <fullName evidence="3">DNA mismatch repair protein Msh2</fullName>
    </alternativeName>
    <alternativeName>
        <fullName evidence="10">MutS protein homolog 2</fullName>
    </alternativeName>
</protein>
<evidence type="ECO:0000256" key="5">
    <source>
        <dbReference type="ARBA" id="ARBA00022763"/>
    </source>
</evidence>
<evidence type="ECO:0000256" key="2">
    <source>
        <dbReference type="ARBA" id="ARBA00006271"/>
    </source>
</evidence>
<dbReference type="InterPro" id="IPR011184">
    <property type="entry name" value="DNA_mismatch_repair_Msh2"/>
</dbReference>
<dbReference type="Pfam" id="PF00488">
    <property type="entry name" value="MutS_V"/>
    <property type="match status" value="1"/>
</dbReference>
<evidence type="ECO:0000313" key="15">
    <source>
        <dbReference type="EMBL" id="RMZ93428.1"/>
    </source>
</evidence>
<evidence type="ECO:0000256" key="10">
    <source>
        <dbReference type="ARBA" id="ARBA00029795"/>
    </source>
</evidence>
<evidence type="ECO:0000313" key="16">
    <source>
        <dbReference type="Proteomes" id="UP000276133"/>
    </source>
</evidence>
<organism evidence="15 16">
    <name type="scientific">Brachionus plicatilis</name>
    <name type="common">Marine rotifer</name>
    <name type="synonym">Brachionus muelleri</name>
    <dbReference type="NCBI Taxonomy" id="10195"/>
    <lineage>
        <taxon>Eukaryota</taxon>
        <taxon>Metazoa</taxon>
        <taxon>Spiralia</taxon>
        <taxon>Gnathifera</taxon>
        <taxon>Rotifera</taxon>
        <taxon>Eurotatoria</taxon>
        <taxon>Monogononta</taxon>
        <taxon>Pseudotrocha</taxon>
        <taxon>Ploima</taxon>
        <taxon>Brachionidae</taxon>
        <taxon>Brachionus</taxon>
    </lineage>
</organism>
<dbReference type="InterPro" id="IPR016151">
    <property type="entry name" value="DNA_mismatch_repair_MutS_N"/>
</dbReference>